<evidence type="ECO:0008006" key="8">
    <source>
        <dbReference type="Google" id="ProtNLM"/>
    </source>
</evidence>
<protein>
    <recommendedName>
        <fullName evidence="8">FTR1 family protein</fullName>
    </recommendedName>
</protein>
<organism evidence="7">
    <name type="scientific">marine sediment metagenome</name>
    <dbReference type="NCBI Taxonomy" id="412755"/>
    <lineage>
        <taxon>unclassified sequences</taxon>
        <taxon>metagenomes</taxon>
        <taxon>ecological metagenomes</taxon>
    </lineage>
</organism>
<feature type="transmembrane region" description="Helical" evidence="6">
    <location>
        <begin position="46"/>
        <end position="72"/>
    </location>
</feature>
<dbReference type="GO" id="GO:0033573">
    <property type="term" value="C:high-affinity iron permease complex"/>
    <property type="evidence" value="ECO:0007669"/>
    <property type="project" value="InterPro"/>
</dbReference>
<feature type="transmembrane region" description="Helical" evidence="6">
    <location>
        <begin position="271"/>
        <end position="290"/>
    </location>
</feature>
<dbReference type="InterPro" id="IPR004923">
    <property type="entry name" value="FTR1/Fip1/EfeU"/>
</dbReference>
<keyword evidence="4 6" id="KW-1133">Transmembrane helix</keyword>
<feature type="transmembrane region" description="Helical" evidence="6">
    <location>
        <begin position="12"/>
        <end position="34"/>
    </location>
</feature>
<evidence type="ECO:0000256" key="1">
    <source>
        <dbReference type="ARBA" id="ARBA00004141"/>
    </source>
</evidence>
<proteinExistence type="inferred from homology"/>
<evidence type="ECO:0000256" key="3">
    <source>
        <dbReference type="ARBA" id="ARBA00022692"/>
    </source>
</evidence>
<evidence type="ECO:0000256" key="2">
    <source>
        <dbReference type="ARBA" id="ARBA00008333"/>
    </source>
</evidence>
<comment type="caution">
    <text evidence="7">The sequence shown here is derived from an EMBL/GenBank/DDBJ whole genome shotgun (WGS) entry which is preliminary data.</text>
</comment>
<evidence type="ECO:0000313" key="7">
    <source>
        <dbReference type="EMBL" id="KKN23543.1"/>
    </source>
</evidence>
<dbReference type="AlphaFoldDB" id="A0A0F9S2H0"/>
<dbReference type="GO" id="GO:0015093">
    <property type="term" value="F:ferrous iron transmembrane transporter activity"/>
    <property type="evidence" value="ECO:0007669"/>
    <property type="project" value="TreeGrafter"/>
</dbReference>
<dbReference type="PANTHER" id="PTHR31632">
    <property type="entry name" value="IRON TRANSPORTER FTH1"/>
    <property type="match status" value="1"/>
</dbReference>
<comment type="subcellular location">
    <subcellularLocation>
        <location evidence="1">Membrane</location>
        <topology evidence="1">Multi-pass membrane protein</topology>
    </subcellularLocation>
</comment>
<name>A0A0F9S2H0_9ZZZZ</name>
<dbReference type="Pfam" id="PF03239">
    <property type="entry name" value="FTR1"/>
    <property type="match status" value="1"/>
</dbReference>
<dbReference type="EMBL" id="LAZR01002960">
    <property type="protein sequence ID" value="KKN23543.1"/>
    <property type="molecule type" value="Genomic_DNA"/>
</dbReference>
<gene>
    <name evidence="7" type="ORF">LCGC14_0903880</name>
</gene>
<keyword evidence="5 6" id="KW-0472">Membrane</keyword>
<evidence type="ECO:0000256" key="5">
    <source>
        <dbReference type="ARBA" id="ARBA00023136"/>
    </source>
</evidence>
<evidence type="ECO:0000256" key="6">
    <source>
        <dbReference type="SAM" id="Phobius"/>
    </source>
</evidence>
<comment type="similarity">
    <text evidence="2">Belongs to the oxidase-dependent Fe transporter (OFeT) (TC 9.A.10.1) family.</text>
</comment>
<keyword evidence="3 6" id="KW-0812">Transmembrane</keyword>
<accession>A0A0F9S2H0</accession>
<evidence type="ECO:0000256" key="4">
    <source>
        <dbReference type="ARBA" id="ARBA00022989"/>
    </source>
</evidence>
<feature type="transmembrane region" description="Helical" evidence="6">
    <location>
        <begin position="158"/>
        <end position="182"/>
    </location>
</feature>
<dbReference type="PANTHER" id="PTHR31632:SF2">
    <property type="entry name" value="PLASMA MEMBRANE IRON PERMEASE"/>
    <property type="match status" value="1"/>
</dbReference>
<reference evidence="7" key="1">
    <citation type="journal article" date="2015" name="Nature">
        <title>Complex archaea that bridge the gap between prokaryotes and eukaryotes.</title>
        <authorList>
            <person name="Spang A."/>
            <person name="Saw J.H."/>
            <person name="Jorgensen S.L."/>
            <person name="Zaremba-Niedzwiedzka K."/>
            <person name="Martijn J."/>
            <person name="Lind A.E."/>
            <person name="van Eijk R."/>
            <person name="Schleper C."/>
            <person name="Guy L."/>
            <person name="Ettema T.J."/>
        </authorList>
    </citation>
    <scope>NUCLEOTIDE SEQUENCE</scope>
</reference>
<feature type="transmembrane region" description="Helical" evidence="6">
    <location>
        <begin position="194"/>
        <end position="212"/>
    </location>
</feature>
<feature type="transmembrane region" description="Helical" evidence="6">
    <location>
        <begin position="120"/>
        <end position="138"/>
    </location>
</feature>
<feature type="transmembrane region" description="Helical" evidence="6">
    <location>
        <begin position="78"/>
        <end position="99"/>
    </location>
</feature>
<sequence length="316" mass="34894">MIFLSIIDLMVPFFLAFREGLEAVLVIVIILLYLKNTGQRFYNKYVYIGSALAIISSLIFAVVFTALFGGFSGQEEKIFEGVTFIISGIFVATLVIWMSKEGPKMKKHLEEKVEASIESGRVLSIAILTYIIIIREGIELVLLLTGVSKETSIVGLEQLNVIVGSLIGLGVSVGIGLLIYYGVKNINLTKFFKITNIILILFVAGLITYGVHELIEAAVDAGVLNPLFQEVWNIKHILPEKFPDGNPLTPEWLEIIGSLLKALFGYNANPALLEIIVYPSVLILIGLIALKLWNRTKQAILVVELEKSEQAKLSLD</sequence>